<dbReference type="EMBL" id="BPLQ01014465">
    <property type="protein sequence ID" value="GIY79949.1"/>
    <property type="molecule type" value="Genomic_DNA"/>
</dbReference>
<evidence type="ECO:0000313" key="1">
    <source>
        <dbReference type="EMBL" id="GIY79949.1"/>
    </source>
</evidence>
<organism evidence="1 2">
    <name type="scientific">Caerostris darwini</name>
    <dbReference type="NCBI Taxonomy" id="1538125"/>
    <lineage>
        <taxon>Eukaryota</taxon>
        <taxon>Metazoa</taxon>
        <taxon>Ecdysozoa</taxon>
        <taxon>Arthropoda</taxon>
        <taxon>Chelicerata</taxon>
        <taxon>Arachnida</taxon>
        <taxon>Araneae</taxon>
        <taxon>Araneomorphae</taxon>
        <taxon>Entelegynae</taxon>
        <taxon>Araneoidea</taxon>
        <taxon>Araneidae</taxon>
        <taxon>Caerostris</taxon>
    </lineage>
</organism>
<dbReference type="AlphaFoldDB" id="A0AAV4WDM2"/>
<protein>
    <submittedName>
        <fullName evidence="1">Uncharacterized protein</fullName>
    </submittedName>
</protein>
<name>A0AAV4WDM2_9ARAC</name>
<dbReference type="Proteomes" id="UP001054837">
    <property type="component" value="Unassembled WGS sequence"/>
</dbReference>
<evidence type="ECO:0000313" key="2">
    <source>
        <dbReference type="Proteomes" id="UP001054837"/>
    </source>
</evidence>
<proteinExistence type="predicted"/>
<reference evidence="1 2" key="1">
    <citation type="submission" date="2021-06" db="EMBL/GenBank/DDBJ databases">
        <title>Caerostris darwini draft genome.</title>
        <authorList>
            <person name="Kono N."/>
            <person name="Arakawa K."/>
        </authorList>
    </citation>
    <scope>NUCLEOTIDE SEQUENCE [LARGE SCALE GENOMIC DNA]</scope>
</reference>
<accession>A0AAV4WDM2</accession>
<comment type="caution">
    <text evidence="1">The sequence shown here is derived from an EMBL/GenBank/DDBJ whole genome shotgun (WGS) entry which is preliminary data.</text>
</comment>
<keyword evidence="2" id="KW-1185">Reference proteome</keyword>
<sequence length="124" mass="14295">MSLILGLFLTGPRCKANTSAYLLLRVKILSWKSYVKSIRPYADVAYLFKIPPERHGPSEWWMLYGPGVEKTHPPRMIHSARRRDTIQKRRIYGPINRGGFISRFLPAGRVFTAAALRPRKCRTP</sequence>
<gene>
    <name evidence="1" type="ORF">CDAR_384961</name>
</gene>